<evidence type="ECO:0008006" key="5">
    <source>
        <dbReference type="Google" id="ProtNLM"/>
    </source>
</evidence>
<dbReference type="PANTHER" id="PTHR35339">
    <property type="entry name" value="LINALOOL DEHYDRATASE_ISOMERASE DOMAIN-CONTAINING PROTEIN"/>
    <property type="match status" value="1"/>
</dbReference>
<proteinExistence type="predicted"/>
<feature type="domain" description="DUF2264" evidence="2">
    <location>
        <begin position="360"/>
        <end position="572"/>
    </location>
</feature>
<dbReference type="OrthoDB" id="9813465at2"/>
<dbReference type="EMBL" id="BEDT01000001">
    <property type="protein sequence ID" value="GAX47132.1"/>
    <property type="molecule type" value="Genomic_DNA"/>
</dbReference>
<organism evidence="3 4">
    <name type="scientific">Pseudolactococcus reticulitermitis</name>
    <dbReference type="NCBI Taxonomy" id="2025039"/>
    <lineage>
        <taxon>Bacteria</taxon>
        <taxon>Bacillati</taxon>
        <taxon>Bacillota</taxon>
        <taxon>Bacilli</taxon>
        <taxon>Lactobacillales</taxon>
        <taxon>Streptococcaceae</taxon>
        <taxon>Pseudolactococcus</taxon>
    </lineage>
</organism>
<feature type="domain" description="DUF2264" evidence="1">
    <location>
        <begin position="20"/>
        <end position="353"/>
    </location>
</feature>
<dbReference type="InterPro" id="IPR049237">
    <property type="entry name" value="DUF2264_C"/>
</dbReference>
<dbReference type="InterPro" id="IPR049349">
    <property type="entry name" value="DUF2264_N"/>
</dbReference>
<evidence type="ECO:0000313" key="3">
    <source>
        <dbReference type="EMBL" id="GAX47132.1"/>
    </source>
</evidence>
<sequence length="626" mass="71161">MLEELRELNWESYDEVRQGFLLMMAPFSEKLKAGTGHLKLGNHGAIYDEETSEMETFCRLIWGMGPFLAENDDDSLSQQLLTGLVAACDPESEVYYGKLTDYHQKFVEMAAIAVCFLLAKAKTWDVLSQDQQKNMAAWLLQINQHKIPKNNWRFFRILINVAMKKMGMPYEKNRIDDDFAYIEACYAGEGWYFDGKETQFDYYISWGFHFYSLIYVKVMGEEDALRVAQMKSRAILFAQSYQYWFDKSGVAIPFGRSLTYRFAQAAFWGALALADVEALPWGVIKGLFARNMKAWMQEAIFTEADFLSIGYRYENLNMSEGYNAPGSAYWAFKSFIVLAIPASHPFWREKSLPTNLSVKTKAMPSVRHLIEHVGQSDHVLLYPAGQFIQNQSHAPAKYGKFVYSTHFGFSVPKGGDTYATGAYDNVLAISEDGGYFRPKGLDTNFEIKNDQIIHQWQPMTGVNIKSTIVPCGHAHVRIHEIDTKREVFLNEGGFSVALREERTILTQSLAQVDTKIGQSLIKNILGFDQAEMIRPEVNTNLFYPRTILPTLSAKLLPGRHLLISLVAGIPQGQTPEMPHIYLTQKGVDIIRGDEKSVRVTLASTDHPRRCLTGKKLTQDTQKYGKI</sequence>
<protein>
    <recommendedName>
        <fullName evidence="5">DUF2264 domain-containing protein</fullName>
    </recommendedName>
</protein>
<evidence type="ECO:0000259" key="1">
    <source>
        <dbReference type="Pfam" id="PF10022"/>
    </source>
</evidence>
<dbReference type="PANTHER" id="PTHR35339:SF4">
    <property type="entry name" value="LINALOOL DEHYDRATASE_ISOMERASE DOMAIN-CONTAINING PROTEIN"/>
    <property type="match status" value="1"/>
</dbReference>
<gene>
    <name evidence="3" type="ORF">RsY01_714</name>
</gene>
<keyword evidence="4" id="KW-1185">Reference proteome</keyword>
<evidence type="ECO:0000259" key="2">
    <source>
        <dbReference type="Pfam" id="PF20938"/>
    </source>
</evidence>
<dbReference type="Proteomes" id="UP000218689">
    <property type="component" value="Unassembled WGS sequence"/>
</dbReference>
<dbReference type="AlphaFoldDB" id="A0A224XB14"/>
<dbReference type="PIRSF" id="PIRSF014753">
    <property type="entry name" value="UCP014753"/>
    <property type="match status" value="1"/>
</dbReference>
<dbReference type="RefSeq" id="WP_094784173.1">
    <property type="nucleotide sequence ID" value="NZ_BEDT01000001.1"/>
</dbReference>
<dbReference type="Pfam" id="PF20938">
    <property type="entry name" value="DUF2264_C"/>
    <property type="match status" value="1"/>
</dbReference>
<dbReference type="InterPro" id="IPR016624">
    <property type="entry name" value="UCP014753"/>
</dbReference>
<reference evidence="4" key="1">
    <citation type="submission" date="2017-08" db="EMBL/GenBank/DDBJ databases">
        <title>Draft genome sequence of Lactococcus sp. strain Rs-Y01, isolated from the gut of the lower termite Reticulitermes speratus.</title>
        <authorList>
            <person name="Ohkuma M."/>
            <person name="Yuki M."/>
        </authorList>
    </citation>
    <scope>NUCLEOTIDE SEQUENCE [LARGE SCALE GENOMIC DNA]</scope>
    <source>
        <strain evidence="4">Rs-Y01</strain>
    </source>
</reference>
<evidence type="ECO:0000313" key="4">
    <source>
        <dbReference type="Proteomes" id="UP000218689"/>
    </source>
</evidence>
<name>A0A224XB14_9LACT</name>
<dbReference type="Pfam" id="PF10022">
    <property type="entry name" value="DUF2264"/>
    <property type="match status" value="1"/>
</dbReference>
<accession>A0A224XB14</accession>
<comment type="caution">
    <text evidence="3">The sequence shown here is derived from an EMBL/GenBank/DDBJ whole genome shotgun (WGS) entry which is preliminary data.</text>
</comment>